<evidence type="ECO:0000256" key="6">
    <source>
        <dbReference type="ARBA" id="ARBA00023079"/>
    </source>
</evidence>
<feature type="binding site" evidence="9">
    <location>
        <position position="55"/>
    </location>
    <ligand>
        <name>Zn(2+)</name>
        <dbReference type="ChEBI" id="CHEBI:29105"/>
        <label>2</label>
    </ligand>
</feature>
<dbReference type="EC" id="3.5.1.9" evidence="9"/>
<dbReference type="SUPFAM" id="SSF102198">
    <property type="entry name" value="Putative cyclase"/>
    <property type="match status" value="1"/>
</dbReference>
<gene>
    <name evidence="9 10" type="primary">kynB</name>
    <name evidence="10" type="ORF">QTL97_06885</name>
</gene>
<dbReference type="InterPro" id="IPR037175">
    <property type="entry name" value="KFase_sf"/>
</dbReference>
<dbReference type="GO" id="GO:0004328">
    <property type="term" value="F:formamidase activity"/>
    <property type="evidence" value="ECO:0007669"/>
    <property type="project" value="InterPro"/>
</dbReference>
<keyword evidence="3 9" id="KW-0479">Metal-binding</keyword>
<dbReference type="GO" id="GO:0008270">
    <property type="term" value="F:zinc ion binding"/>
    <property type="evidence" value="ECO:0007669"/>
    <property type="project" value="UniProtKB-UniRule"/>
</dbReference>
<dbReference type="RefSeq" id="WP_317940505.1">
    <property type="nucleotide sequence ID" value="NZ_JAUBDJ010000003.1"/>
</dbReference>
<comment type="pathway">
    <text evidence="8 9">Amino-acid degradation; L-tryptophan degradation via kynurenine pathway; L-kynurenine from L-tryptophan: step 2/2.</text>
</comment>
<dbReference type="NCBIfam" id="TIGR03035">
    <property type="entry name" value="trp_arylform"/>
    <property type="match status" value="1"/>
</dbReference>
<dbReference type="InterPro" id="IPR007325">
    <property type="entry name" value="KFase/CYL"/>
</dbReference>
<comment type="similarity">
    <text evidence="9">Belongs to the Cyclase 1 superfamily. KynB family.</text>
</comment>
<comment type="function">
    <text evidence="1 9">Catalyzes the hydrolysis of N-formyl-L-kynurenine to L-kynurenine, the second step in the kynurenine pathway of tryptophan degradation.</text>
</comment>
<comment type="catalytic activity">
    <reaction evidence="7 9">
        <text>N-formyl-L-kynurenine + H2O = L-kynurenine + formate + H(+)</text>
        <dbReference type="Rhea" id="RHEA:13009"/>
        <dbReference type="ChEBI" id="CHEBI:15377"/>
        <dbReference type="ChEBI" id="CHEBI:15378"/>
        <dbReference type="ChEBI" id="CHEBI:15740"/>
        <dbReference type="ChEBI" id="CHEBI:57959"/>
        <dbReference type="ChEBI" id="CHEBI:58629"/>
        <dbReference type="EC" id="3.5.1.9"/>
    </reaction>
</comment>
<reference evidence="10 11" key="1">
    <citation type="submission" date="2023-06" db="EMBL/GenBank/DDBJ databases">
        <title>Sporosarcina sp. nov., isolated from Korean traditional fermented seafood 'Jeotgal'.</title>
        <authorList>
            <person name="Yang A.I."/>
            <person name="Shin N.-R."/>
        </authorList>
    </citation>
    <scope>NUCLEOTIDE SEQUENCE [LARGE SCALE GENOMIC DNA]</scope>
    <source>
        <strain evidence="10 11">KCTC43456</strain>
    </source>
</reference>
<dbReference type="GO" id="GO:0019441">
    <property type="term" value="P:L-tryptophan catabolic process to kynurenine"/>
    <property type="evidence" value="ECO:0007669"/>
    <property type="project" value="UniProtKB-UniRule"/>
</dbReference>
<feature type="active site" description="Proton donor/acceptor" evidence="9">
    <location>
        <position position="59"/>
    </location>
</feature>
<evidence type="ECO:0000256" key="7">
    <source>
        <dbReference type="ARBA" id="ARBA00048496"/>
    </source>
</evidence>
<feature type="binding site" evidence="9">
    <location>
        <position position="160"/>
    </location>
    <ligand>
        <name>Zn(2+)</name>
        <dbReference type="ChEBI" id="CHEBI:29105"/>
        <label>2</label>
    </ligand>
</feature>
<dbReference type="PANTHER" id="PTHR31118">
    <property type="entry name" value="CYCLASE-LIKE PROTEIN 2"/>
    <property type="match status" value="1"/>
</dbReference>
<dbReference type="EMBL" id="JAUBDJ010000003">
    <property type="protein sequence ID" value="MDW0116655.1"/>
    <property type="molecule type" value="Genomic_DNA"/>
</dbReference>
<accession>A0AAW9A8J5</accession>
<name>A0AAW9A8J5_9BACL</name>
<dbReference type="Proteomes" id="UP001271648">
    <property type="component" value="Unassembled WGS sequence"/>
</dbReference>
<dbReference type="InterPro" id="IPR017484">
    <property type="entry name" value="Kynurenine_formamidase_bac"/>
</dbReference>
<evidence type="ECO:0000256" key="5">
    <source>
        <dbReference type="ARBA" id="ARBA00022833"/>
    </source>
</evidence>
<feature type="binding site" evidence="9">
    <location>
        <position position="19"/>
    </location>
    <ligand>
        <name>substrate</name>
    </ligand>
</feature>
<evidence type="ECO:0000313" key="11">
    <source>
        <dbReference type="Proteomes" id="UP001271648"/>
    </source>
</evidence>
<evidence type="ECO:0000256" key="1">
    <source>
        <dbReference type="ARBA" id="ARBA00002204"/>
    </source>
</evidence>
<dbReference type="AlphaFoldDB" id="A0AAW9A8J5"/>
<dbReference type="Gene3D" id="3.50.30.50">
    <property type="entry name" value="Putative cyclase"/>
    <property type="match status" value="1"/>
</dbReference>
<evidence type="ECO:0000256" key="3">
    <source>
        <dbReference type="ARBA" id="ARBA00022723"/>
    </source>
</evidence>
<protein>
    <recommendedName>
        <fullName evidence="9">Kynurenine formamidase</fullName>
        <shortName evidence="9">KFA</shortName>
        <shortName evidence="9">KFase</shortName>
        <ecNumber evidence="9">3.5.1.9</ecNumber>
    </recommendedName>
    <alternativeName>
        <fullName evidence="9">Arylformamidase</fullName>
    </alternativeName>
    <alternativeName>
        <fullName evidence="9">N-formylkynurenine formamidase</fullName>
        <shortName evidence="9">FKF</shortName>
    </alternativeName>
</protein>
<keyword evidence="6 9" id="KW-0823">Tryptophan catabolism</keyword>
<evidence type="ECO:0000256" key="9">
    <source>
        <dbReference type="HAMAP-Rule" id="MF_01969"/>
    </source>
</evidence>
<dbReference type="FunFam" id="3.50.30.50:FF:000001">
    <property type="entry name" value="Kynurenine formamidase"/>
    <property type="match status" value="1"/>
</dbReference>
<proteinExistence type="inferred from homology"/>
<feature type="binding site" evidence="9">
    <location>
        <position position="55"/>
    </location>
    <ligand>
        <name>Zn(2+)</name>
        <dbReference type="ChEBI" id="CHEBI:29105"/>
        <label>1</label>
    </ligand>
</feature>
<comment type="cofactor">
    <cofactor evidence="9">
        <name>Zn(2+)</name>
        <dbReference type="ChEBI" id="CHEBI:29105"/>
    </cofactor>
    <text evidence="9">Binds 2 zinc ions per subunit.</text>
</comment>
<dbReference type="PANTHER" id="PTHR31118:SF32">
    <property type="entry name" value="KYNURENINE FORMAMIDASE"/>
    <property type="match status" value="1"/>
</dbReference>
<feature type="binding site" evidence="9">
    <location>
        <position position="172"/>
    </location>
    <ligand>
        <name>Zn(2+)</name>
        <dbReference type="ChEBI" id="CHEBI:29105"/>
        <label>2</label>
    </ligand>
</feature>
<evidence type="ECO:0000256" key="8">
    <source>
        <dbReference type="ARBA" id="ARBA00060547"/>
    </source>
</evidence>
<feature type="binding site" evidence="9">
    <location>
        <position position="172"/>
    </location>
    <ligand>
        <name>Zn(2+)</name>
        <dbReference type="ChEBI" id="CHEBI:29105"/>
        <label>1</label>
    </ligand>
</feature>
<dbReference type="Pfam" id="PF04199">
    <property type="entry name" value="Cyclase"/>
    <property type="match status" value="1"/>
</dbReference>
<evidence type="ECO:0000313" key="10">
    <source>
        <dbReference type="EMBL" id="MDW0116655.1"/>
    </source>
</evidence>
<keyword evidence="11" id="KW-1185">Reference proteome</keyword>
<feature type="binding site" evidence="9">
    <location>
        <position position="53"/>
    </location>
    <ligand>
        <name>Zn(2+)</name>
        <dbReference type="ChEBI" id="CHEBI:29105"/>
        <label>1</label>
    </ligand>
</feature>
<keyword evidence="5 9" id="KW-0862">Zinc</keyword>
<sequence length="210" mass="23093">MTGKWIDISQPLHNGIAEWPGDTPFQYEVKFLKAFTGSVNIGQMTTSMHTGTHIDAPFHYDDEGLKVDELPIDVYIGRAKVIDVTGLESVGRSDLEAIDFEGVERILLKTLSRPDTDVFPESYTVLRADIGSLLKERGVRLIGIDTPSVDPEPSKTLDAHHSLHDNGVLILENIVLADVEPGDYELIALPLPIKGGDGSPVRAVVRRWEA</sequence>
<dbReference type="GO" id="GO:0004061">
    <property type="term" value="F:arylformamidase activity"/>
    <property type="evidence" value="ECO:0007669"/>
    <property type="project" value="UniProtKB-UniRule"/>
</dbReference>
<comment type="caution">
    <text evidence="10">The sequence shown here is derived from an EMBL/GenBank/DDBJ whole genome shotgun (WGS) entry which is preliminary data.</text>
</comment>
<evidence type="ECO:0000256" key="2">
    <source>
        <dbReference type="ARBA" id="ARBA00011738"/>
    </source>
</evidence>
<comment type="subunit">
    <text evidence="2 9">Homodimer.</text>
</comment>
<keyword evidence="4 9" id="KW-0378">Hydrolase</keyword>
<dbReference type="HAMAP" id="MF_01969">
    <property type="entry name" value="KynB"/>
    <property type="match status" value="1"/>
</dbReference>
<feature type="binding site" evidence="9">
    <location>
        <position position="49"/>
    </location>
    <ligand>
        <name>Zn(2+)</name>
        <dbReference type="ChEBI" id="CHEBI:29105"/>
        <label>1</label>
    </ligand>
</feature>
<evidence type="ECO:0000256" key="4">
    <source>
        <dbReference type="ARBA" id="ARBA00022801"/>
    </source>
</evidence>
<organism evidence="10 11">
    <name type="scientific">Sporosarcina thermotolerans</name>
    <dbReference type="NCBI Taxonomy" id="633404"/>
    <lineage>
        <taxon>Bacteria</taxon>
        <taxon>Bacillati</taxon>
        <taxon>Bacillota</taxon>
        <taxon>Bacilli</taxon>
        <taxon>Bacillales</taxon>
        <taxon>Caryophanaceae</taxon>
        <taxon>Sporosarcina</taxon>
    </lineage>
</organism>